<keyword evidence="5 9" id="KW-0812">Transmembrane</keyword>
<evidence type="ECO:0000256" key="1">
    <source>
        <dbReference type="ARBA" id="ARBA00004429"/>
    </source>
</evidence>
<gene>
    <name evidence="11" type="ORF">A4S15_09095</name>
</gene>
<dbReference type="SUPFAM" id="SSF161098">
    <property type="entry name" value="MetI-like"/>
    <property type="match status" value="2"/>
</dbReference>
<dbReference type="Pfam" id="PF00528">
    <property type="entry name" value="BPD_transp_1"/>
    <property type="match status" value="1"/>
</dbReference>
<dbReference type="EMBL" id="LWDL01000016">
    <property type="protein sequence ID" value="OQW51985.1"/>
    <property type="molecule type" value="Genomic_DNA"/>
</dbReference>
<name>A0A1W9HX33_9HYPH</name>
<keyword evidence="7 9" id="KW-1133">Transmembrane helix</keyword>
<evidence type="ECO:0000256" key="7">
    <source>
        <dbReference type="ARBA" id="ARBA00022989"/>
    </source>
</evidence>
<keyword evidence="4" id="KW-1003">Cell membrane</keyword>
<evidence type="ECO:0000256" key="5">
    <source>
        <dbReference type="ARBA" id="ARBA00022692"/>
    </source>
</evidence>
<sequence length="395" mass="42809">MGTSSSVRKESRSSLLYDPKVRGFVFQLLLVVAIAYLVFTATTNAIENLKRLNLASGFGFFANVSGFDITQKLIEYSASSTYGDAFIVGLLNTLLVAGIGIVLATLLGFVVGIARLSSNFVVRTLATWYVEIMRNIPLLLQLFFWYVAVLTPLPGPRQSLSFPGDIFVNARGLFMPAPIFGEGAWMMLAGLIIAPVAWFFIARWAKARQEATGEQFPVFLTGVALMIGLPFLGALLSGFPITFDRPVLKGFNFAGGMRVVPEFVALLLGLTLYTAAFIGEIVRAGILAIHRGQTEASNALGLRATPTLNLVIIPQAMRVIVPPLTSQYLNIVKNSSLAAAIGYPDLVSVFTGTTLNQTGQAIEVIAVTMLVYLTISLSLSTFMNWYNGRIALTER</sequence>
<feature type="transmembrane region" description="Helical" evidence="9">
    <location>
        <begin position="21"/>
        <end position="39"/>
    </location>
</feature>
<keyword evidence="3 9" id="KW-0813">Transport</keyword>
<evidence type="ECO:0000256" key="3">
    <source>
        <dbReference type="ARBA" id="ARBA00022448"/>
    </source>
</evidence>
<dbReference type="GO" id="GO:0006865">
    <property type="term" value="P:amino acid transport"/>
    <property type="evidence" value="ECO:0007669"/>
    <property type="project" value="UniProtKB-KW"/>
</dbReference>
<keyword evidence="8 9" id="KW-0472">Membrane</keyword>
<comment type="similarity">
    <text evidence="2">Belongs to the binding-protein-dependent transport system permease family. HisMQ subfamily.</text>
</comment>
<dbReference type="InterPro" id="IPR043429">
    <property type="entry name" value="ArtM/GltK/GlnP/TcyL/YhdX-like"/>
</dbReference>
<feature type="transmembrane region" description="Helical" evidence="9">
    <location>
        <begin position="85"/>
        <end position="114"/>
    </location>
</feature>
<feature type="transmembrane region" description="Helical" evidence="9">
    <location>
        <begin position="364"/>
        <end position="386"/>
    </location>
</feature>
<dbReference type="InterPro" id="IPR035906">
    <property type="entry name" value="MetI-like_sf"/>
</dbReference>
<dbReference type="CDD" id="cd06261">
    <property type="entry name" value="TM_PBP2"/>
    <property type="match status" value="2"/>
</dbReference>
<dbReference type="GO" id="GO:0022857">
    <property type="term" value="F:transmembrane transporter activity"/>
    <property type="evidence" value="ECO:0007669"/>
    <property type="project" value="InterPro"/>
</dbReference>
<dbReference type="PANTHER" id="PTHR30614:SF37">
    <property type="entry name" value="AMINO-ACID ABC TRANSPORTER PERMEASE PROTEIN YHDX-RELATED"/>
    <property type="match status" value="1"/>
</dbReference>
<evidence type="ECO:0000313" key="11">
    <source>
        <dbReference type="EMBL" id="OQW51985.1"/>
    </source>
</evidence>
<dbReference type="AlphaFoldDB" id="A0A1W9HX33"/>
<accession>A0A1W9HX33</accession>
<protein>
    <submittedName>
        <fullName evidence="11">Amino acid ABC transporter permease</fullName>
    </submittedName>
</protein>
<dbReference type="PANTHER" id="PTHR30614">
    <property type="entry name" value="MEMBRANE COMPONENT OF AMINO ACID ABC TRANSPORTER"/>
    <property type="match status" value="1"/>
</dbReference>
<dbReference type="InterPro" id="IPR010065">
    <property type="entry name" value="AA_ABC_transptr_permease_3TM"/>
</dbReference>
<feature type="transmembrane region" description="Helical" evidence="9">
    <location>
        <begin position="135"/>
        <end position="153"/>
    </location>
</feature>
<organism evidence="11 12">
    <name type="scientific">Candidatus Raskinella chloraquaticus</name>
    <dbReference type="NCBI Taxonomy" id="1951219"/>
    <lineage>
        <taxon>Bacteria</taxon>
        <taxon>Pseudomonadati</taxon>
        <taxon>Pseudomonadota</taxon>
        <taxon>Alphaproteobacteria</taxon>
        <taxon>Hyphomicrobiales</taxon>
        <taxon>Phreatobacteraceae</taxon>
        <taxon>Candidatus Raskinella</taxon>
    </lineage>
</organism>
<proteinExistence type="inferred from homology"/>
<evidence type="ECO:0000256" key="6">
    <source>
        <dbReference type="ARBA" id="ARBA00022970"/>
    </source>
</evidence>
<dbReference type="Proteomes" id="UP000192872">
    <property type="component" value="Unassembled WGS sequence"/>
</dbReference>
<feature type="transmembrane region" description="Helical" evidence="9">
    <location>
        <begin position="263"/>
        <end position="282"/>
    </location>
</feature>
<dbReference type="PROSITE" id="PS50928">
    <property type="entry name" value="ABC_TM1"/>
    <property type="match status" value="1"/>
</dbReference>
<dbReference type="GO" id="GO:0043190">
    <property type="term" value="C:ATP-binding cassette (ABC) transporter complex"/>
    <property type="evidence" value="ECO:0007669"/>
    <property type="project" value="InterPro"/>
</dbReference>
<feature type="transmembrane region" description="Helical" evidence="9">
    <location>
        <begin position="217"/>
        <end position="243"/>
    </location>
</feature>
<evidence type="ECO:0000256" key="8">
    <source>
        <dbReference type="ARBA" id="ARBA00023136"/>
    </source>
</evidence>
<evidence type="ECO:0000256" key="4">
    <source>
        <dbReference type="ARBA" id="ARBA00022475"/>
    </source>
</evidence>
<dbReference type="InterPro" id="IPR000515">
    <property type="entry name" value="MetI-like"/>
</dbReference>
<reference evidence="11 12" key="1">
    <citation type="journal article" date="2017" name="Water Res.">
        <title>Comammox in drinking water systems.</title>
        <authorList>
            <person name="Wang Y."/>
            <person name="Ma L."/>
            <person name="Mao Y."/>
            <person name="Jiang X."/>
            <person name="Xia Y."/>
            <person name="Yu K."/>
            <person name="Li B."/>
            <person name="Zhang T."/>
        </authorList>
    </citation>
    <scope>NUCLEOTIDE SEQUENCE [LARGE SCALE GENOMIC DNA]</scope>
    <source>
        <strain evidence="11">SG_bin8</strain>
    </source>
</reference>
<dbReference type="NCBIfam" id="TIGR01726">
    <property type="entry name" value="HEQRo_perm_3TM"/>
    <property type="match status" value="1"/>
</dbReference>
<dbReference type="STRING" id="1827387.A4S15_09095"/>
<feature type="transmembrane region" description="Helical" evidence="9">
    <location>
        <begin position="184"/>
        <end position="205"/>
    </location>
</feature>
<evidence type="ECO:0000256" key="2">
    <source>
        <dbReference type="ARBA" id="ARBA00010072"/>
    </source>
</evidence>
<comment type="caution">
    <text evidence="11">The sequence shown here is derived from an EMBL/GenBank/DDBJ whole genome shotgun (WGS) entry which is preliminary data.</text>
</comment>
<evidence type="ECO:0000259" key="10">
    <source>
        <dbReference type="PROSITE" id="PS50928"/>
    </source>
</evidence>
<evidence type="ECO:0000313" key="12">
    <source>
        <dbReference type="Proteomes" id="UP000192872"/>
    </source>
</evidence>
<comment type="subcellular location">
    <subcellularLocation>
        <location evidence="1">Cell inner membrane</location>
        <topology evidence="1">Multi-pass membrane protein</topology>
    </subcellularLocation>
    <subcellularLocation>
        <location evidence="9">Cell membrane</location>
        <topology evidence="9">Multi-pass membrane protein</topology>
    </subcellularLocation>
</comment>
<keyword evidence="6" id="KW-0029">Amino-acid transport</keyword>
<dbReference type="Gene3D" id="1.10.3720.10">
    <property type="entry name" value="MetI-like"/>
    <property type="match status" value="1"/>
</dbReference>
<evidence type="ECO:0000256" key="9">
    <source>
        <dbReference type="RuleBase" id="RU363032"/>
    </source>
</evidence>
<feature type="domain" description="ABC transmembrane type-1" evidence="10">
    <location>
        <begin position="90"/>
        <end position="383"/>
    </location>
</feature>